<accession>A0AAW7ZGZ8</accession>
<proteinExistence type="inferred from homology"/>
<keyword evidence="3" id="KW-0315">Glutamine amidotransferase</keyword>
<evidence type="ECO:0000313" key="3">
    <source>
        <dbReference type="EMBL" id="MDO7788100.1"/>
    </source>
</evidence>
<evidence type="ECO:0000256" key="1">
    <source>
        <dbReference type="ARBA" id="ARBA00008542"/>
    </source>
</evidence>
<protein>
    <submittedName>
        <fullName evidence="3">Type 1 glutamine amidotransferase</fullName>
    </submittedName>
</protein>
<evidence type="ECO:0000259" key="2">
    <source>
        <dbReference type="Pfam" id="PF01965"/>
    </source>
</evidence>
<name>A0AAW7ZGZ8_9FIRM</name>
<reference evidence="3" key="1">
    <citation type="journal article" date="2023" name="J. Hazard. Mater.">
        <title>Anaerobic biodegradation of pyrene and benzo[a]pyrene by a new sulfate-reducing Desulforamulus aquiferis strain DSA.</title>
        <authorList>
            <person name="Zhang Z."/>
            <person name="Sun J."/>
            <person name="Gong X."/>
            <person name="Wang C."/>
            <person name="Wang H."/>
        </authorList>
    </citation>
    <scope>NUCLEOTIDE SEQUENCE</scope>
    <source>
        <strain evidence="3">DSA</strain>
    </source>
</reference>
<reference evidence="3" key="2">
    <citation type="submission" date="2023-03" db="EMBL/GenBank/DDBJ databases">
        <authorList>
            <person name="Zhang Z."/>
        </authorList>
    </citation>
    <scope>NUCLEOTIDE SEQUENCE</scope>
    <source>
        <strain evidence="3">DSA</strain>
    </source>
</reference>
<dbReference type="PANTHER" id="PTHR42733">
    <property type="entry name" value="DJ-1 PROTEIN"/>
    <property type="match status" value="1"/>
</dbReference>
<evidence type="ECO:0000313" key="4">
    <source>
        <dbReference type="Proteomes" id="UP001172911"/>
    </source>
</evidence>
<dbReference type="InterPro" id="IPR002818">
    <property type="entry name" value="DJ-1/PfpI"/>
</dbReference>
<feature type="domain" description="DJ-1/PfpI" evidence="2">
    <location>
        <begin position="4"/>
        <end position="167"/>
    </location>
</feature>
<dbReference type="CDD" id="cd03134">
    <property type="entry name" value="GATase1_PfpI_like"/>
    <property type="match status" value="1"/>
</dbReference>
<dbReference type="NCBIfam" id="TIGR01382">
    <property type="entry name" value="PfpI"/>
    <property type="match status" value="1"/>
</dbReference>
<dbReference type="Proteomes" id="UP001172911">
    <property type="component" value="Unassembled WGS sequence"/>
</dbReference>
<sequence length="169" mass="18587">MGNKVALFVEDLYNDLEFWYPYYRMQEAGFEVVIVGTGRTEVFNSKFGMPAKADISSEQVKTEDYAAVIIPGGFAPDKMRIDKNMLRIVQEMLSSGKVVASICHAGWVLASAGVLKGKKATACIMIKDDLVNAGAEYINQEVVVDGNLITSRVPDDLPAFCREILKQLG</sequence>
<keyword evidence="4" id="KW-1185">Reference proteome</keyword>
<dbReference type="RefSeq" id="WP_304543719.1">
    <property type="nucleotide sequence ID" value="NZ_JARPTC010000019.1"/>
</dbReference>
<dbReference type="Gene3D" id="3.40.50.880">
    <property type="match status" value="1"/>
</dbReference>
<dbReference type="InterPro" id="IPR006286">
    <property type="entry name" value="C56_PfpI-like"/>
</dbReference>
<organism evidence="3 4">
    <name type="scientific">Desulforamulus aquiferis</name>
    <dbReference type="NCBI Taxonomy" id="1397668"/>
    <lineage>
        <taxon>Bacteria</taxon>
        <taxon>Bacillati</taxon>
        <taxon>Bacillota</taxon>
        <taxon>Clostridia</taxon>
        <taxon>Eubacteriales</taxon>
        <taxon>Peptococcaceae</taxon>
        <taxon>Desulforamulus</taxon>
    </lineage>
</organism>
<dbReference type="SUPFAM" id="SSF52317">
    <property type="entry name" value="Class I glutamine amidotransferase-like"/>
    <property type="match status" value="1"/>
</dbReference>
<comment type="caution">
    <text evidence="3">The sequence shown here is derived from an EMBL/GenBank/DDBJ whole genome shotgun (WGS) entry which is preliminary data.</text>
</comment>
<dbReference type="EMBL" id="JARPTC010000019">
    <property type="protein sequence ID" value="MDO7788100.1"/>
    <property type="molecule type" value="Genomic_DNA"/>
</dbReference>
<dbReference type="AlphaFoldDB" id="A0AAW7ZGZ8"/>
<dbReference type="Pfam" id="PF01965">
    <property type="entry name" value="DJ-1_PfpI"/>
    <property type="match status" value="1"/>
</dbReference>
<comment type="similarity">
    <text evidence="1">Belongs to the peptidase C56 family.</text>
</comment>
<dbReference type="InterPro" id="IPR029062">
    <property type="entry name" value="Class_I_gatase-like"/>
</dbReference>
<gene>
    <name evidence="3" type="ORF">P6N53_12780</name>
</gene>
<dbReference type="PROSITE" id="PS51276">
    <property type="entry name" value="PEPTIDASE_C56_PFPI"/>
    <property type="match status" value="1"/>
</dbReference>